<sequence length="197" mass="20851">MPPFQSKEHNVPQPHQKADQRDVVHFVPPSLSDALHHGADTIPRGGGVHYHRVYILIEAGDTGSPAISNTAPRGTQFDAAAPEAWPPTPLPEVLSLPSTPEDLPPTPDAGALCFTPVVPSTPELPQGVNTAPLTTVTHSSSPPEATVPHVEGHGVQGDKTIPWFPRIFFGGRGIGRKDSSKGATQIPQGLLEKDDSC</sequence>
<feature type="region of interest" description="Disordered" evidence="1">
    <location>
        <begin position="135"/>
        <end position="156"/>
    </location>
</feature>
<protein>
    <submittedName>
        <fullName evidence="2">Uncharacterized protein</fullName>
    </submittedName>
</protein>
<evidence type="ECO:0000313" key="3">
    <source>
        <dbReference type="Proteomes" id="UP001557470"/>
    </source>
</evidence>
<evidence type="ECO:0000313" key="2">
    <source>
        <dbReference type="EMBL" id="KAL1021223.1"/>
    </source>
</evidence>
<gene>
    <name evidence="2" type="ORF">UPYG_G00010360</name>
</gene>
<dbReference type="Proteomes" id="UP001557470">
    <property type="component" value="Unassembled WGS sequence"/>
</dbReference>
<dbReference type="AlphaFoldDB" id="A0ABD0XIE8"/>
<reference evidence="2 3" key="1">
    <citation type="submission" date="2024-06" db="EMBL/GenBank/DDBJ databases">
        <authorList>
            <person name="Pan Q."/>
            <person name="Wen M."/>
            <person name="Jouanno E."/>
            <person name="Zahm M."/>
            <person name="Klopp C."/>
            <person name="Cabau C."/>
            <person name="Louis A."/>
            <person name="Berthelot C."/>
            <person name="Parey E."/>
            <person name="Roest Crollius H."/>
            <person name="Montfort J."/>
            <person name="Robinson-Rechavi M."/>
            <person name="Bouchez O."/>
            <person name="Lampietro C."/>
            <person name="Lopez Roques C."/>
            <person name="Donnadieu C."/>
            <person name="Postlethwait J."/>
            <person name="Bobe J."/>
            <person name="Verreycken H."/>
            <person name="Guiguen Y."/>
        </authorList>
    </citation>
    <scope>NUCLEOTIDE SEQUENCE [LARGE SCALE GENOMIC DNA]</scope>
    <source>
        <strain evidence="2">Up_M1</strain>
        <tissue evidence="2">Testis</tissue>
    </source>
</reference>
<feature type="region of interest" description="Disordered" evidence="1">
    <location>
        <begin position="1"/>
        <end position="21"/>
    </location>
</feature>
<accession>A0ABD0XIE8</accession>
<keyword evidence="3" id="KW-1185">Reference proteome</keyword>
<name>A0ABD0XIE8_UMBPY</name>
<dbReference type="EMBL" id="JAGEUA010000001">
    <property type="protein sequence ID" value="KAL1021223.1"/>
    <property type="molecule type" value="Genomic_DNA"/>
</dbReference>
<comment type="caution">
    <text evidence="2">The sequence shown here is derived from an EMBL/GenBank/DDBJ whole genome shotgun (WGS) entry which is preliminary data.</text>
</comment>
<proteinExistence type="predicted"/>
<evidence type="ECO:0000256" key="1">
    <source>
        <dbReference type="SAM" id="MobiDB-lite"/>
    </source>
</evidence>
<feature type="region of interest" description="Disordered" evidence="1">
    <location>
        <begin position="174"/>
        <end position="197"/>
    </location>
</feature>
<organism evidence="2 3">
    <name type="scientific">Umbra pygmaea</name>
    <name type="common">Eastern mudminnow</name>
    <dbReference type="NCBI Taxonomy" id="75934"/>
    <lineage>
        <taxon>Eukaryota</taxon>
        <taxon>Metazoa</taxon>
        <taxon>Chordata</taxon>
        <taxon>Craniata</taxon>
        <taxon>Vertebrata</taxon>
        <taxon>Euteleostomi</taxon>
        <taxon>Actinopterygii</taxon>
        <taxon>Neopterygii</taxon>
        <taxon>Teleostei</taxon>
        <taxon>Protacanthopterygii</taxon>
        <taxon>Esociformes</taxon>
        <taxon>Umbridae</taxon>
        <taxon>Umbra</taxon>
    </lineage>
</organism>